<proteinExistence type="predicted"/>
<evidence type="ECO:0000259" key="1">
    <source>
        <dbReference type="PROSITE" id="PS51269"/>
    </source>
</evidence>
<dbReference type="AlphaFoldDB" id="A0A803K979"/>
<dbReference type="InParanoid" id="A0A803K979"/>
<dbReference type="Ensembl" id="ENSXETT00000120827">
    <property type="protein sequence ID" value="ENSXETP00000116795"/>
    <property type="gene ID" value="ENSXETG00000009843"/>
</dbReference>
<gene>
    <name evidence="2" type="primary">commd8</name>
</gene>
<sequence length="227" mass="25255">MTRRGSNSGAYWPGKLLCASQIGCWNRKWPDSSHVTWNSLPAMEGEAHSGLRLIGKLPAAQCPQFFHKVIDGVCGRAQPRFQDYGNIWSLQEWLEVLEDSTAFFKNSIGADVNADEVSNGLNVLSAEHQEVILKCLKSRKPDIAEAVVEKACAMSSAYLQDFDWQLKLALSSDKLSALQMPLVNLDLDIAKNGSVTPVSIEMNKEELQNLINSLEAANKKQRARFYL</sequence>
<dbReference type="InterPro" id="IPR047235">
    <property type="entry name" value="COMMD8"/>
</dbReference>
<dbReference type="PANTHER" id="PTHR16231:SF0">
    <property type="entry name" value="COMM DOMAIN-CONTAINING PROTEIN 8"/>
    <property type="match status" value="1"/>
</dbReference>
<dbReference type="FunCoup" id="A0A803K979">
    <property type="interactions" value="2436"/>
</dbReference>
<dbReference type="CDD" id="cd04756">
    <property type="entry name" value="Commd8"/>
    <property type="match status" value="1"/>
</dbReference>
<dbReference type="InterPro" id="IPR047155">
    <property type="entry name" value="COMMD4/6/7/8"/>
</dbReference>
<dbReference type="PANTHER" id="PTHR16231">
    <property type="entry name" value="COMM DOMAIN-CONTAINING PROTEIN 4-8 FAMILY MEMBER"/>
    <property type="match status" value="1"/>
</dbReference>
<organism evidence="2">
    <name type="scientific">Xenopus tropicalis</name>
    <name type="common">Western clawed frog</name>
    <name type="synonym">Silurana tropicalis</name>
    <dbReference type="NCBI Taxonomy" id="8364"/>
    <lineage>
        <taxon>Eukaryota</taxon>
        <taxon>Metazoa</taxon>
        <taxon>Chordata</taxon>
        <taxon>Craniata</taxon>
        <taxon>Vertebrata</taxon>
        <taxon>Euteleostomi</taxon>
        <taxon>Amphibia</taxon>
        <taxon>Batrachia</taxon>
        <taxon>Anura</taxon>
        <taxon>Pipoidea</taxon>
        <taxon>Pipidae</taxon>
        <taxon>Xenopodinae</taxon>
        <taxon>Xenopus</taxon>
        <taxon>Silurana</taxon>
    </lineage>
</organism>
<name>A0A803K979_XENTR</name>
<accession>A0A803K979</accession>
<reference evidence="2" key="1">
    <citation type="journal article" date="2010" name="Science">
        <title>The genome of the Western clawed frog Xenopus tropicalis.</title>
        <authorList>
            <person name="Hellsten U."/>
            <person name="Harland R.M."/>
            <person name="Gilchrist M.J."/>
            <person name="Hendrix D."/>
            <person name="Jurka J."/>
            <person name="Kapitonov V."/>
            <person name="Ovcharenko I."/>
            <person name="Putnam N.H."/>
            <person name="Shu S."/>
            <person name="Taher L."/>
            <person name="Blitz I.L."/>
            <person name="Blumberg B."/>
            <person name="Dichmann D.S."/>
            <person name="Dubchak I."/>
            <person name="Amaya E."/>
            <person name="Detter J.C."/>
            <person name="Fletcher R."/>
            <person name="Gerhard D.S."/>
            <person name="Goodstein D."/>
            <person name="Graves T."/>
            <person name="Grigoriev I.V."/>
            <person name="Grimwood J."/>
            <person name="Kawashima T."/>
            <person name="Lindquist E."/>
            <person name="Lucas S.M."/>
            <person name="Mead P.E."/>
            <person name="Mitros T."/>
            <person name="Ogino H."/>
            <person name="Ohta Y."/>
            <person name="Poliakov A.V."/>
            <person name="Pollet N."/>
            <person name="Robert J."/>
            <person name="Salamov A."/>
            <person name="Sater A.K."/>
            <person name="Schmutz J."/>
            <person name="Terry A."/>
            <person name="Vize P.D."/>
            <person name="Warren W.C."/>
            <person name="Wells D."/>
            <person name="Wills A."/>
            <person name="Wilson R.K."/>
            <person name="Zimmerman L.B."/>
            <person name="Zorn A.M."/>
            <person name="Grainger R."/>
            <person name="Grammer T."/>
            <person name="Khokha M.K."/>
            <person name="Richardson P.M."/>
            <person name="Rokhsar D.S."/>
        </authorList>
    </citation>
    <scope>NUCLEOTIDE SEQUENCE [LARGE SCALE GENOMIC DNA]</scope>
    <source>
        <strain evidence="2">Nigerian</strain>
    </source>
</reference>
<dbReference type="Xenbase" id="XB-GENE-942437">
    <property type="gene designation" value="commd8"/>
</dbReference>
<dbReference type="InterPro" id="IPR017920">
    <property type="entry name" value="COMM"/>
</dbReference>
<protein>
    <submittedName>
        <fullName evidence="2">COMM domain-containing 8</fullName>
    </submittedName>
</protein>
<dbReference type="PROSITE" id="PS51269">
    <property type="entry name" value="COMM"/>
    <property type="match status" value="1"/>
</dbReference>
<dbReference type="Pfam" id="PF07258">
    <property type="entry name" value="COMM_domain"/>
    <property type="match status" value="1"/>
</dbReference>
<dbReference type="InterPro" id="IPR055184">
    <property type="entry name" value="COMMD8_HN"/>
</dbReference>
<dbReference type="Bgee" id="ENSXETG00000009843">
    <property type="expression patterns" value="Expressed in mesonephros and 14 other cell types or tissues"/>
</dbReference>
<dbReference type="GeneTree" id="ENSGT00390000018121"/>
<evidence type="ECO:0000313" key="2">
    <source>
        <dbReference type="Ensembl" id="ENSXETP00000116795"/>
    </source>
</evidence>
<feature type="domain" description="COMM" evidence="1">
    <location>
        <begin position="158"/>
        <end position="225"/>
    </location>
</feature>
<reference evidence="2" key="2">
    <citation type="submission" date="2021-03" db="UniProtKB">
        <authorList>
            <consortium name="Ensembl"/>
        </authorList>
    </citation>
    <scope>IDENTIFICATION</scope>
</reference>
<dbReference type="Pfam" id="PF22838">
    <property type="entry name" value="COMMD8_HN"/>
    <property type="match status" value="1"/>
</dbReference>